<keyword evidence="2" id="KW-1185">Reference proteome</keyword>
<feature type="non-terminal residue" evidence="1">
    <location>
        <position position="74"/>
    </location>
</feature>
<name>A0A9N9E4C0_9GLOM</name>
<protein>
    <submittedName>
        <fullName evidence="1">11389_t:CDS:1</fullName>
    </submittedName>
</protein>
<comment type="caution">
    <text evidence="1">The sequence shown here is derived from an EMBL/GenBank/DDBJ whole genome shotgun (WGS) entry which is preliminary data.</text>
</comment>
<evidence type="ECO:0000313" key="1">
    <source>
        <dbReference type="EMBL" id="CAG8663743.1"/>
    </source>
</evidence>
<organism evidence="1 2">
    <name type="scientific">Acaulospora morrowiae</name>
    <dbReference type="NCBI Taxonomy" id="94023"/>
    <lineage>
        <taxon>Eukaryota</taxon>
        <taxon>Fungi</taxon>
        <taxon>Fungi incertae sedis</taxon>
        <taxon>Mucoromycota</taxon>
        <taxon>Glomeromycotina</taxon>
        <taxon>Glomeromycetes</taxon>
        <taxon>Diversisporales</taxon>
        <taxon>Acaulosporaceae</taxon>
        <taxon>Acaulospora</taxon>
    </lineage>
</organism>
<dbReference type="AlphaFoldDB" id="A0A9N9E4C0"/>
<reference evidence="1" key="1">
    <citation type="submission" date="2021-06" db="EMBL/GenBank/DDBJ databases">
        <authorList>
            <person name="Kallberg Y."/>
            <person name="Tangrot J."/>
            <person name="Rosling A."/>
        </authorList>
    </citation>
    <scope>NUCLEOTIDE SEQUENCE</scope>
    <source>
        <strain evidence="1">CL551</strain>
    </source>
</reference>
<sequence>MTSNYKGKKKVQELSPKVRDELLHVSSPNTITEMDLSQDTSDALVCEKQIKKEMQRYKLEREMICVWGENRDPH</sequence>
<gene>
    <name evidence="1" type="ORF">AMORRO_LOCUS10519</name>
</gene>
<evidence type="ECO:0000313" key="2">
    <source>
        <dbReference type="Proteomes" id="UP000789342"/>
    </source>
</evidence>
<dbReference type="Proteomes" id="UP000789342">
    <property type="component" value="Unassembled WGS sequence"/>
</dbReference>
<proteinExistence type="predicted"/>
<accession>A0A9N9E4C0</accession>
<dbReference type="EMBL" id="CAJVPV010011716">
    <property type="protein sequence ID" value="CAG8663743.1"/>
    <property type="molecule type" value="Genomic_DNA"/>
</dbReference>